<proteinExistence type="predicted"/>
<feature type="signal peptide" evidence="1">
    <location>
        <begin position="1"/>
        <end position="27"/>
    </location>
</feature>
<gene>
    <name evidence="2" type="ORF">FHX40_4514</name>
</gene>
<dbReference type="InterPro" id="IPR015791">
    <property type="entry name" value="Antimic/Inh_G_crystallin-like"/>
</dbReference>
<protein>
    <recommendedName>
        <fullName evidence="4">Beta/gamma crystallin</fullName>
    </recommendedName>
</protein>
<dbReference type="PROSITE" id="PS51257">
    <property type="entry name" value="PROKAR_LIPOPROTEIN"/>
    <property type="match status" value="1"/>
</dbReference>
<feature type="chain" id="PRO_5021912362" description="Beta/gamma crystallin" evidence="1">
    <location>
        <begin position="28"/>
        <end position="116"/>
    </location>
</feature>
<name>A0A543J4J4_9ACTN</name>
<sequence length="116" mass="12635">MRVWKKLAVAAVAAGGLVMGVPAPASATSMVSCFGEEGAQAVKINAHHIFCYAGSGSLDVEIYITWRIESRNNRVRIDYVSDNGTGTPGVIYLDKYESWGDPIPQTLIKVERITIY</sequence>
<reference evidence="2 3" key="1">
    <citation type="submission" date="2019-06" db="EMBL/GenBank/DDBJ databases">
        <title>Sequencing the genomes of 1000 actinobacteria strains.</title>
        <authorList>
            <person name="Klenk H.-P."/>
        </authorList>
    </citation>
    <scope>NUCLEOTIDE SEQUENCE [LARGE SCALE GENOMIC DNA]</scope>
    <source>
        <strain evidence="2 3">DSM 43186</strain>
    </source>
</reference>
<dbReference type="Proteomes" id="UP000319213">
    <property type="component" value="Unassembled WGS sequence"/>
</dbReference>
<keyword evidence="3" id="KW-1185">Reference proteome</keyword>
<evidence type="ECO:0000313" key="3">
    <source>
        <dbReference type="Proteomes" id="UP000319213"/>
    </source>
</evidence>
<accession>A0A543J4J4</accession>
<dbReference type="RefSeq" id="WP_142261425.1">
    <property type="nucleotide sequence ID" value="NZ_BMPV01000002.1"/>
</dbReference>
<evidence type="ECO:0000256" key="1">
    <source>
        <dbReference type="SAM" id="SignalP"/>
    </source>
</evidence>
<dbReference type="AlphaFoldDB" id="A0A543J4J4"/>
<organism evidence="2 3">
    <name type="scientific">Thermopolyspora flexuosa</name>
    <dbReference type="NCBI Taxonomy" id="103836"/>
    <lineage>
        <taxon>Bacteria</taxon>
        <taxon>Bacillati</taxon>
        <taxon>Actinomycetota</taxon>
        <taxon>Actinomycetes</taxon>
        <taxon>Streptosporangiales</taxon>
        <taxon>Streptosporangiaceae</taxon>
        <taxon>Thermopolyspora</taxon>
    </lineage>
</organism>
<dbReference type="EMBL" id="VFPQ01000001">
    <property type="protein sequence ID" value="TQM77743.1"/>
    <property type="molecule type" value="Genomic_DNA"/>
</dbReference>
<comment type="caution">
    <text evidence="2">The sequence shown here is derived from an EMBL/GenBank/DDBJ whole genome shotgun (WGS) entry which is preliminary data.</text>
</comment>
<evidence type="ECO:0008006" key="4">
    <source>
        <dbReference type="Google" id="ProtNLM"/>
    </source>
</evidence>
<dbReference type="Gene3D" id="2.60.20.30">
    <property type="match status" value="1"/>
</dbReference>
<evidence type="ECO:0000313" key="2">
    <source>
        <dbReference type="EMBL" id="TQM77743.1"/>
    </source>
</evidence>
<keyword evidence="1" id="KW-0732">Signal</keyword>